<gene>
    <name evidence="1" type="ORF">UFOVP1068_32</name>
    <name evidence="2" type="ORF">UFOVP1300_17</name>
</gene>
<sequence length="98" mass="11333">MNRPELTYEEFSEIPFKYVFGMTGDVCAARRYVNEEHGLVKEVVTKRKKSGDIYSGWKTPEVCFFMTDDPLDVWYPNGAMLYEAYMHKVCGVPYDGLA</sequence>
<organism evidence="1">
    <name type="scientific">uncultured Caudovirales phage</name>
    <dbReference type="NCBI Taxonomy" id="2100421"/>
    <lineage>
        <taxon>Viruses</taxon>
        <taxon>Duplodnaviria</taxon>
        <taxon>Heunggongvirae</taxon>
        <taxon>Uroviricota</taxon>
        <taxon>Caudoviricetes</taxon>
        <taxon>Peduoviridae</taxon>
        <taxon>Maltschvirus</taxon>
        <taxon>Maltschvirus maltsch</taxon>
    </lineage>
</organism>
<evidence type="ECO:0000313" key="1">
    <source>
        <dbReference type="EMBL" id="CAB4181356.1"/>
    </source>
</evidence>
<dbReference type="EMBL" id="LR797243">
    <property type="protein sequence ID" value="CAB4195498.1"/>
    <property type="molecule type" value="Genomic_DNA"/>
</dbReference>
<dbReference type="EMBL" id="LR797013">
    <property type="protein sequence ID" value="CAB4181356.1"/>
    <property type="molecule type" value="Genomic_DNA"/>
</dbReference>
<protein>
    <submittedName>
        <fullName evidence="1">Uncharacterized protein</fullName>
    </submittedName>
</protein>
<proteinExistence type="predicted"/>
<evidence type="ECO:0000313" key="2">
    <source>
        <dbReference type="EMBL" id="CAB4195498.1"/>
    </source>
</evidence>
<accession>A0A6J5QG62</accession>
<reference evidence="1" key="1">
    <citation type="submission" date="2020-05" db="EMBL/GenBank/DDBJ databases">
        <authorList>
            <person name="Chiriac C."/>
            <person name="Salcher M."/>
            <person name="Ghai R."/>
            <person name="Kavagutti S V."/>
        </authorList>
    </citation>
    <scope>NUCLEOTIDE SEQUENCE</scope>
</reference>
<name>A0A6J5QG62_9CAUD</name>